<evidence type="ECO:0000256" key="1">
    <source>
        <dbReference type="ARBA" id="ARBA00004141"/>
    </source>
</evidence>
<dbReference type="InterPro" id="IPR051401">
    <property type="entry name" value="GtrA_CellWall_Glycosyl"/>
</dbReference>
<dbReference type="Pfam" id="PF04138">
    <property type="entry name" value="GtrA_DPMS_TM"/>
    <property type="match status" value="1"/>
</dbReference>
<dbReference type="PANTHER" id="PTHR38459:SF1">
    <property type="entry name" value="PROPHAGE BACTOPRENOL-LINKED GLUCOSE TRANSLOCASE HOMOLOG"/>
    <property type="match status" value="1"/>
</dbReference>
<dbReference type="Proteomes" id="UP000290287">
    <property type="component" value="Unassembled WGS sequence"/>
</dbReference>
<keyword evidence="3 6" id="KW-0812">Transmembrane</keyword>
<dbReference type="EMBL" id="PEIB01000009">
    <property type="protein sequence ID" value="RXJ73501.1"/>
    <property type="molecule type" value="Genomic_DNA"/>
</dbReference>
<protein>
    <submittedName>
        <fullName evidence="8">Polysaccharide synthesis protein GtrA</fullName>
    </submittedName>
</protein>
<comment type="caution">
    <text evidence="8">The sequence shown here is derived from an EMBL/GenBank/DDBJ whole genome shotgun (WGS) entry which is preliminary data.</text>
</comment>
<dbReference type="PANTHER" id="PTHR38459">
    <property type="entry name" value="PROPHAGE BACTOPRENOL-LINKED GLUCOSE TRANSLOCASE HOMOLOG"/>
    <property type="match status" value="1"/>
</dbReference>
<dbReference type="RefSeq" id="WP_129122104.1">
    <property type="nucleotide sequence ID" value="NZ_PEIB01000009.1"/>
</dbReference>
<evidence type="ECO:0000256" key="6">
    <source>
        <dbReference type="SAM" id="Phobius"/>
    </source>
</evidence>
<evidence type="ECO:0000313" key="8">
    <source>
        <dbReference type="EMBL" id="RXJ73501.1"/>
    </source>
</evidence>
<accession>A0A4Q0YWT5</accession>
<sequence length="135" mass="15456">MKKTLNKLLEIRVIRYGLTGGLATFTHVAIAFSMLHFFTPSVFLANVVGFCCAFILSYLMQSLFVFQHALTLKNAQRFFIVQFAALLTAQLISELFRDTNSYLRVLLVVLLLPAITYLIHRFWTYRQDTGSPISK</sequence>
<organism evidence="8 9">
    <name type="scientific">Veronia nyctiphanis</name>
    <dbReference type="NCBI Taxonomy" id="1278244"/>
    <lineage>
        <taxon>Bacteria</taxon>
        <taxon>Pseudomonadati</taxon>
        <taxon>Pseudomonadota</taxon>
        <taxon>Gammaproteobacteria</taxon>
        <taxon>Vibrionales</taxon>
        <taxon>Vibrionaceae</taxon>
        <taxon>Veronia</taxon>
    </lineage>
</organism>
<name>A0A4Q0YWT5_9GAMM</name>
<comment type="subcellular location">
    <subcellularLocation>
        <location evidence="1">Membrane</location>
        <topology evidence="1">Multi-pass membrane protein</topology>
    </subcellularLocation>
</comment>
<dbReference type="AlphaFoldDB" id="A0A4Q0YWT5"/>
<gene>
    <name evidence="8" type="ORF">CS022_09710</name>
</gene>
<evidence type="ECO:0000313" key="9">
    <source>
        <dbReference type="Proteomes" id="UP000290287"/>
    </source>
</evidence>
<evidence type="ECO:0000256" key="4">
    <source>
        <dbReference type="ARBA" id="ARBA00022989"/>
    </source>
</evidence>
<evidence type="ECO:0000259" key="7">
    <source>
        <dbReference type="Pfam" id="PF04138"/>
    </source>
</evidence>
<feature type="transmembrane region" description="Helical" evidence="6">
    <location>
        <begin position="12"/>
        <end position="37"/>
    </location>
</feature>
<dbReference type="OrthoDB" id="8562382at2"/>
<proteinExistence type="inferred from homology"/>
<dbReference type="InterPro" id="IPR007267">
    <property type="entry name" value="GtrA_DPMS_TM"/>
</dbReference>
<reference evidence="8 9" key="1">
    <citation type="submission" date="2017-10" db="EMBL/GenBank/DDBJ databases">
        <title>Nyctiphanis sp. nov., isolated from the stomach of the euphausiid Nyctiphanes simplex (Hansen, 1911) in the Gulf of California.</title>
        <authorList>
            <person name="Gomez-Gil B."/>
            <person name="Aguilar-Mendez M."/>
            <person name="Lopez-Cortes A."/>
            <person name="Gomez-Gutierrez J."/>
            <person name="Roque A."/>
            <person name="Lang E."/>
            <person name="Gonzalez-Castillo A."/>
        </authorList>
    </citation>
    <scope>NUCLEOTIDE SEQUENCE [LARGE SCALE GENOMIC DNA]</scope>
    <source>
        <strain evidence="8 9">CAIM 600</strain>
    </source>
</reference>
<keyword evidence="4 6" id="KW-1133">Transmembrane helix</keyword>
<comment type="similarity">
    <text evidence="2">Belongs to the GtrA family.</text>
</comment>
<keyword evidence="9" id="KW-1185">Reference proteome</keyword>
<feature type="transmembrane region" description="Helical" evidence="6">
    <location>
        <begin position="43"/>
        <end position="66"/>
    </location>
</feature>
<feature type="domain" description="GtrA/DPMS transmembrane" evidence="7">
    <location>
        <begin position="15"/>
        <end position="124"/>
    </location>
</feature>
<dbReference type="GO" id="GO:0005886">
    <property type="term" value="C:plasma membrane"/>
    <property type="evidence" value="ECO:0007669"/>
    <property type="project" value="TreeGrafter"/>
</dbReference>
<keyword evidence="5 6" id="KW-0472">Membrane</keyword>
<dbReference type="GO" id="GO:0000271">
    <property type="term" value="P:polysaccharide biosynthetic process"/>
    <property type="evidence" value="ECO:0007669"/>
    <property type="project" value="InterPro"/>
</dbReference>
<evidence type="ECO:0000256" key="5">
    <source>
        <dbReference type="ARBA" id="ARBA00023136"/>
    </source>
</evidence>
<evidence type="ECO:0000256" key="2">
    <source>
        <dbReference type="ARBA" id="ARBA00009399"/>
    </source>
</evidence>
<feature type="transmembrane region" description="Helical" evidence="6">
    <location>
        <begin position="102"/>
        <end position="119"/>
    </location>
</feature>
<evidence type="ECO:0000256" key="3">
    <source>
        <dbReference type="ARBA" id="ARBA00022692"/>
    </source>
</evidence>